<evidence type="ECO:0000256" key="1">
    <source>
        <dbReference type="ARBA" id="ARBA00010075"/>
    </source>
</evidence>
<feature type="domain" description="Transposase IS4-like" evidence="5">
    <location>
        <begin position="117"/>
        <end position="328"/>
    </location>
</feature>
<comment type="similarity">
    <text evidence="1">Belongs to the transposase 11 family.</text>
</comment>
<organism evidence="8 10">
    <name type="scientific">Lentibacillus amyloliquefaciens</name>
    <dbReference type="NCBI Taxonomy" id="1472767"/>
    <lineage>
        <taxon>Bacteria</taxon>
        <taxon>Bacillati</taxon>
        <taxon>Bacillota</taxon>
        <taxon>Bacilli</taxon>
        <taxon>Bacillales</taxon>
        <taxon>Bacillaceae</taxon>
        <taxon>Lentibacillus</taxon>
    </lineage>
</organism>
<gene>
    <name evidence="7" type="ORF">AOX59_09110</name>
    <name evidence="8" type="ORF">AOX59_09445</name>
    <name evidence="9" type="ORF">AOX59_16475</name>
</gene>
<dbReference type="AlphaFoldDB" id="A0A0U3W6K2"/>
<evidence type="ECO:0000313" key="7">
    <source>
        <dbReference type="EMBL" id="ALX48763.1"/>
    </source>
</evidence>
<dbReference type="InterPro" id="IPR047952">
    <property type="entry name" value="Transpos_IS4"/>
</dbReference>
<evidence type="ECO:0000259" key="6">
    <source>
        <dbReference type="Pfam" id="PF14294"/>
    </source>
</evidence>
<dbReference type="GO" id="GO:0003677">
    <property type="term" value="F:DNA binding"/>
    <property type="evidence" value="ECO:0007669"/>
    <property type="project" value="UniProtKB-KW"/>
</dbReference>
<dbReference type="KEGG" id="lao:AOX59_16475"/>
<dbReference type="GO" id="GO:0006313">
    <property type="term" value="P:DNA transposition"/>
    <property type="evidence" value="ECO:0007669"/>
    <property type="project" value="InterPro"/>
</dbReference>
<dbReference type="KEGG" id="lao:AOX59_09445"/>
<evidence type="ECO:0000256" key="4">
    <source>
        <dbReference type="ARBA" id="ARBA00023172"/>
    </source>
</evidence>
<dbReference type="RefSeq" id="WP_068444902.1">
    <property type="nucleotide sequence ID" value="NZ_CP013862.1"/>
</dbReference>
<feature type="domain" description="DUF4372" evidence="6">
    <location>
        <begin position="8"/>
        <end position="69"/>
    </location>
</feature>
<evidence type="ECO:0000313" key="10">
    <source>
        <dbReference type="Proteomes" id="UP000050331"/>
    </source>
</evidence>
<evidence type="ECO:0000256" key="3">
    <source>
        <dbReference type="ARBA" id="ARBA00023125"/>
    </source>
</evidence>
<dbReference type="KEGG" id="lao:AOX59_09110"/>
<keyword evidence="10" id="KW-1185">Reference proteome</keyword>
<keyword evidence="3" id="KW-0238">DNA-binding</keyword>
<dbReference type="GO" id="GO:0004803">
    <property type="term" value="F:transposase activity"/>
    <property type="evidence" value="ECO:0007669"/>
    <property type="project" value="InterPro"/>
</dbReference>
<evidence type="ECO:0000313" key="9">
    <source>
        <dbReference type="EMBL" id="ALX50034.1"/>
    </source>
</evidence>
<dbReference type="PANTHER" id="PTHR33258">
    <property type="entry name" value="TRANSPOSASE INSL FOR INSERTION SEQUENCE ELEMENT IS186A-RELATED"/>
    <property type="match status" value="1"/>
</dbReference>
<dbReference type="Proteomes" id="UP000050331">
    <property type="component" value="Chromosome"/>
</dbReference>
<keyword evidence="2" id="KW-0815">Transposition</keyword>
<evidence type="ECO:0000256" key="2">
    <source>
        <dbReference type="ARBA" id="ARBA00022578"/>
    </source>
</evidence>
<dbReference type="Pfam" id="PF14294">
    <property type="entry name" value="DUF4372"/>
    <property type="match status" value="1"/>
</dbReference>
<evidence type="ECO:0000259" key="5">
    <source>
        <dbReference type="Pfam" id="PF01609"/>
    </source>
</evidence>
<dbReference type="Pfam" id="PF01609">
    <property type="entry name" value="DDE_Tnp_1"/>
    <property type="match status" value="1"/>
</dbReference>
<proteinExistence type="inferred from homology"/>
<dbReference type="OrthoDB" id="368860at2"/>
<dbReference type="InterPro" id="IPR002559">
    <property type="entry name" value="Transposase_11"/>
</dbReference>
<sequence length="368" mass="42957">MDNHTLLSSFGKWVAPINIEKLTEQITQTGQDRYTKKFTTYSYIKLLLLSHLEEVESLHAMSDTLFDDEVQQELGLGSISVSQLSRKHRTVDPNLLAVIFYQLVDQIRHSQPGRTVMPVKIIDSSTIPLNLTNHPWATFRKTKGGVKLHLRLMFMENGSSYPEYANITTANEHDRSQLEVLVDDKEATYVFDRGYIDYERFDRMTDDGYFFVSRLKKNSITRTIKSFEVEQGSTIVTDQMVAVGGPTKRMDNLFRLIEVDDTKGNRLRLITNRFDLKASEISDMYRSRWTIELFFKWLKQHVKIKHFYGHSETAVMNQIFLALIVYCLHVLIQLETESRKTILQISRLLKAKLWKNCRHWLRRISGIP</sequence>
<dbReference type="NCBIfam" id="NF033592">
    <property type="entry name" value="transpos_IS4_1"/>
    <property type="match status" value="1"/>
</dbReference>
<dbReference type="EMBL" id="CP013862">
    <property type="protein sequence ID" value="ALX48818.1"/>
    <property type="molecule type" value="Genomic_DNA"/>
</dbReference>
<name>A0A0U3W6K2_9BACI</name>
<dbReference type="SUPFAM" id="SSF53098">
    <property type="entry name" value="Ribonuclease H-like"/>
    <property type="match status" value="1"/>
</dbReference>
<protein>
    <submittedName>
        <fullName evidence="8">Transposase</fullName>
    </submittedName>
</protein>
<evidence type="ECO:0000313" key="8">
    <source>
        <dbReference type="EMBL" id="ALX48818.1"/>
    </source>
</evidence>
<keyword evidence="4" id="KW-0233">DNA recombination</keyword>
<dbReference type="InterPro" id="IPR025399">
    <property type="entry name" value="DUF4372"/>
</dbReference>
<dbReference type="Gene3D" id="3.90.350.10">
    <property type="entry name" value="Transposase Inhibitor Protein From Tn5, Chain A, domain 1"/>
    <property type="match status" value="1"/>
</dbReference>
<dbReference type="EMBL" id="CP013862">
    <property type="protein sequence ID" value="ALX50034.1"/>
    <property type="molecule type" value="Genomic_DNA"/>
</dbReference>
<dbReference type="EMBL" id="CP013862">
    <property type="protein sequence ID" value="ALX48763.1"/>
    <property type="molecule type" value="Genomic_DNA"/>
</dbReference>
<dbReference type="InterPro" id="IPR012337">
    <property type="entry name" value="RNaseH-like_sf"/>
</dbReference>
<accession>A0A0U3W6K2</accession>
<reference evidence="8 10" key="1">
    <citation type="submission" date="2016-01" db="EMBL/GenBank/DDBJ databases">
        <title>Complete genome sequence of strain Lentibacillus amyloliquefaciens LAM0015T isolated from saline sediment.</title>
        <authorList>
            <person name="Wang J.-L."/>
            <person name="He M.-X."/>
        </authorList>
    </citation>
    <scope>NUCLEOTIDE SEQUENCE [LARGE SCALE GENOMIC DNA]</scope>
    <source>
        <strain evidence="8 10">LAM0015</strain>
    </source>
</reference>
<dbReference type="PANTHER" id="PTHR33258:SF1">
    <property type="entry name" value="TRANSPOSASE INSL FOR INSERTION SEQUENCE ELEMENT IS186A-RELATED"/>
    <property type="match status" value="1"/>
</dbReference>